<dbReference type="GO" id="GO:0007601">
    <property type="term" value="P:visual perception"/>
    <property type="evidence" value="ECO:0007669"/>
    <property type="project" value="UniProtKB-KW"/>
</dbReference>
<feature type="compositionally biased region" description="Low complexity" evidence="11">
    <location>
        <begin position="110"/>
        <end position="128"/>
    </location>
</feature>
<keyword evidence="10" id="KW-0716">Sensory transduction</keyword>
<evidence type="ECO:0000256" key="5">
    <source>
        <dbReference type="ARBA" id="ARBA00023040"/>
    </source>
</evidence>
<evidence type="ECO:0000256" key="6">
    <source>
        <dbReference type="ARBA" id="ARBA00023136"/>
    </source>
</evidence>
<proteinExistence type="inferred from homology"/>
<evidence type="ECO:0000256" key="10">
    <source>
        <dbReference type="ARBA" id="ARBA00023305"/>
    </source>
</evidence>
<feature type="transmembrane region" description="Helical" evidence="12">
    <location>
        <begin position="62"/>
        <end position="90"/>
    </location>
</feature>
<dbReference type="EMBL" id="OE181452">
    <property type="protein sequence ID" value="CAD7573163.1"/>
    <property type="molecule type" value="Genomic_DNA"/>
</dbReference>
<feature type="compositionally biased region" description="Basic residues" evidence="11">
    <location>
        <begin position="240"/>
        <end position="249"/>
    </location>
</feature>
<dbReference type="SUPFAM" id="SSF81321">
    <property type="entry name" value="Family A G protein-coupled receptor-like"/>
    <property type="match status" value="1"/>
</dbReference>
<evidence type="ECO:0000256" key="8">
    <source>
        <dbReference type="ARBA" id="ARBA00023180"/>
    </source>
</evidence>
<comment type="subcellular location">
    <subcellularLocation>
        <location evidence="1">Membrane</location>
        <topology evidence="1">Multi-pass membrane protein</topology>
    </subcellularLocation>
</comment>
<evidence type="ECO:0000256" key="1">
    <source>
        <dbReference type="ARBA" id="ARBA00004141"/>
    </source>
</evidence>
<evidence type="ECO:0000256" key="11">
    <source>
        <dbReference type="SAM" id="MobiDB-lite"/>
    </source>
</evidence>
<dbReference type="PRINTS" id="PR00237">
    <property type="entry name" value="GPCRRHODOPSN"/>
</dbReference>
<dbReference type="GO" id="GO:0004930">
    <property type="term" value="F:G protein-coupled receptor activity"/>
    <property type="evidence" value="ECO:0007669"/>
    <property type="project" value="UniProtKB-KW"/>
</dbReference>
<dbReference type="InterPro" id="IPR000276">
    <property type="entry name" value="GPCR_Rhodpsn"/>
</dbReference>
<reference evidence="14" key="1">
    <citation type="submission" date="2020-11" db="EMBL/GenBank/DDBJ databases">
        <authorList>
            <person name="Tran Van P."/>
        </authorList>
    </citation>
    <scope>NUCLEOTIDE SEQUENCE</scope>
</reference>
<keyword evidence="4 12" id="KW-1133">Transmembrane helix</keyword>
<dbReference type="PROSITE" id="PS50262">
    <property type="entry name" value="G_PROTEIN_RECEP_F1_2"/>
    <property type="match status" value="1"/>
</dbReference>
<dbReference type="PANTHER" id="PTHR24240">
    <property type="entry name" value="OPSIN"/>
    <property type="match status" value="1"/>
</dbReference>
<feature type="region of interest" description="Disordered" evidence="11">
    <location>
        <begin position="237"/>
        <end position="256"/>
    </location>
</feature>
<evidence type="ECO:0000313" key="14">
    <source>
        <dbReference type="EMBL" id="CAD7573163.1"/>
    </source>
</evidence>
<organism evidence="14">
    <name type="scientific">Timema californicum</name>
    <name type="common">California timema</name>
    <name type="synonym">Walking stick</name>
    <dbReference type="NCBI Taxonomy" id="61474"/>
    <lineage>
        <taxon>Eukaryota</taxon>
        <taxon>Metazoa</taxon>
        <taxon>Ecdysozoa</taxon>
        <taxon>Arthropoda</taxon>
        <taxon>Hexapoda</taxon>
        <taxon>Insecta</taxon>
        <taxon>Pterygota</taxon>
        <taxon>Neoptera</taxon>
        <taxon>Polyneoptera</taxon>
        <taxon>Phasmatodea</taxon>
        <taxon>Timematodea</taxon>
        <taxon>Timematoidea</taxon>
        <taxon>Timematidae</taxon>
        <taxon>Timema</taxon>
    </lineage>
</organism>
<dbReference type="AlphaFoldDB" id="A0A7R9J5V9"/>
<evidence type="ECO:0000256" key="9">
    <source>
        <dbReference type="ARBA" id="ARBA00023224"/>
    </source>
</evidence>
<evidence type="ECO:0000256" key="3">
    <source>
        <dbReference type="ARBA" id="ARBA00022692"/>
    </source>
</evidence>
<evidence type="ECO:0000259" key="13">
    <source>
        <dbReference type="PROSITE" id="PS50262"/>
    </source>
</evidence>
<dbReference type="Gene3D" id="1.20.1070.10">
    <property type="entry name" value="Rhodopsin 7-helix transmembrane proteins"/>
    <property type="match status" value="1"/>
</dbReference>
<evidence type="ECO:0000256" key="7">
    <source>
        <dbReference type="ARBA" id="ARBA00023170"/>
    </source>
</evidence>
<keyword evidence="3 12" id="KW-0812">Transmembrane</keyword>
<keyword evidence="5" id="KW-0297">G-protein coupled receptor</keyword>
<comment type="similarity">
    <text evidence="2">Belongs to the G-protein coupled receptor 1 family.</text>
</comment>
<keyword evidence="7" id="KW-0675">Receptor</keyword>
<gene>
    <name evidence="14" type="ORF">TCMB3V08_LOCUS5803</name>
</gene>
<keyword evidence="6 12" id="KW-0472">Membrane</keyword>
<sequence>MLSSTAEDGEIEVRISVCVGAWVYCLALALPPLFGWSSYNTEGFLTSCSWDYITQSTSNRAYYIYLLTLGFVVPVSVITYCYTFILAAIFAHGKEMVGVKATGGGGGNYGTTAPSSNSRSNGKSSGASVRAKHSASSSTIRTANIIIMLVALFVISWTPYTVVTMIGQFGDVRLVTPWVATMPALFAKASVVYNPIVYGLSHPHFRSSVSQYLSACKTGNSLQNTSMVPVVAVGSVTRKQSNHKHHPHSRAPSSGSAGAAVIYKNPVNHHHIHQTHFRCFPHQNREDSDYFYSEPEPPTRPGETPENLFKSCKGSTHTGPIVRGNEGLRCDMDTCGLVQVSGSYSFNFKTGLI</sequence>
<feature type="transmembrane region" description="Helical" evidence="12">
    <location>
        <begin position="140"/>
        <end position="158"/>
    </location>
</feature>
<keyword evidence="8" id="KW-0325">Glycoprotein</keyword>
<protein>
    <submittedName>
        <fullName evidence="14">(California timema) hypothetical protein</fullName>
    </submittedName>
</protein>
<keyword evidence="9" id="KW-0807">Transducer</keyword>
<feature type="domain" description="G-protein coupled receptors family 1 profile" evidence="13">
    <location>
        <begin position="1"/>
        <end position="198"/>
    </location>
</feature>
<evidence type="ECO:0000256" key="2">
    <source>
        <dbReference type="ARBA" id="ARBA00010663"/>
    </source>
</evidence>
<accession>A0A7R9J5V9</accession>
<keyword evidence="10" id="KW-0844">Vision</keyword>
<dbReference type="InterPro" id="IPR050125">
    <property type="entry name" value="GPCR_opsins"/>
</dbReference>
<feature type="region of interest" description="Disordered" evidence="11">
    <location>
        <begin position="110"/>
        <end position="130"/>
    </location>
</feature>
<dbReference type="GO" id="GO:0016020">
    <property type="term" value="C:membrane"/>
    <property type="evidence" value="ECO:0007669"/>
    <property type="project" value="UniProtKB-SubCell"/>
</dbReference>
<feature type="transmembrane region" description="Helical" evidence="12">
    <location>
        <begin position="12"/>
        <end position="34"/>
    </location>
</feature>
<evidence type="ECO:0000256" key="12">
    <source>
        <dbReference type="SAM" id="Phobius"/>
    </source>
</evidence>
<name>A0A7R9J5V9_TIMCA</name>
<dbReference type="InterPro" id="IPR017452">
    <property type="entry name" value="GPCR_Rhodpsn_7TM"/>
</dbReference>
<evidence type="ECO:0000256" key="4">
    <source>
        <dbReference type="ARBA" id="ARBA00022989"/>
    </source>
</evidence>
<dbReference type="Pfam" id="PF00001">
    <property type="entry name" value="7tm_1"/>
    <property type="match status" value="1"/>
</dbReference>